<dbReference type="EMBL" id="JBDJPC010000002">
    <property type="protein sequence ID" value="KAL1513496.1"/>
    <property type="molecule type" value="Genomic_DNA"/>
</dbReference>
<dbReference type="SUPFAM" id="SSF50104">
    <property type="entry name" value="Translation proteins SH3-like domain"/>
    <property type="match status" value="1"/>
</dbReference>
<evidence type="ECO:0000256" key="3">
    <source>
        <dbReference type="ARBA" id="ARBA00023274"/>
    </source>
</evidence>
<accession>A0ABD1F822</accession>
<evidence type="ECO:0000259" key="7">
    <source>
        <dbReference type="SMART" id="SM00739"/>
    </source>
</evidence>
<dbReference type="InterPro" id="IPR008991">
    <property type="entry name" value="Translation_prot_SH3-like_sf"/>
</dbReference>
<protein>
    <recommendedName>
        <fullName evidence="4">Large ribosomal subunit protein uL24m</fullName>
    </recommendedName>
    <alternativeName>
        <fullName evidence="5">39S ribosomal protein L24, mitochondrial</fullName>
    </alternativeName>
</protein>
<dbReference type="SMART" id="SM00739">
    <property type="entry name" value="KOW"/>
    <property type="match status" value="1"/>
</dbReference>
<dbReference type="Pfam" id="PF17136">
    <property type="entry name" value="ribosomal_L24"/>
    <property type="match status" value="1"/>
</dbReference>
<dbReference type="Proteomes" id="UP001566132">
    <property type="component" value="Unassembled WGS sequence"/>
</dbReference>
<dbReference type="InterPro" id="IPR003256">
    <property type="entry name" value="Ribosomal_uL24"/>
</dbReference>
<dbReference type="Gene3D" id="2.30.30.30">
    <property type="match status" value="1"/>
</dbReference>
<dbReference type="HAMAP" id="MF_01326_B">
    <property type="entry name" value="Ribosomal_uL24_B"/>
    <property type="match status" value="1"/>
</dbReference>
<dbReference type="GO" id="GO:1990904">
    <property type="term" value="C:ribonucleoprotein complex"/>
    <property type="evidence" value="ECO:0007669"/>
    <property type="project" value="UniProtKB-KW"/>
</dbReference>
<evidence type="ECO:0000256" key="2">
    <source>
        <dbReference type="ARBA" id="ARBA00022980"/>
    </source>
</evidence>
<comment type="similarity">
    <text evidence="1 6">Belongs to the universal ribosomal protein uL24 family.</text>
</comment>
<keyword evidence="3 6" id="KW-0687">Ribonucleoprotein</keyword>
<dbReference type="InterPro" id="IPR005824">
    <property type="entry name" value="KOW"/>
</dbReference>
<evidence type="ECO:0000256" key="1">
    <source>
        <dbReference type="ARBA" id="ARBA00010618"/>
    </source>
</evidence>
<dbReference type="InterPro" id="IPR005825">
    <property type="entry name" value="Ribosomal_uL24_CS"/>
</dbReference>
<evidence type="ECO:0000256" key="5">
    <source>
        <dbReference type="ARBA" id="ARBA00035357"/>
    </source>
</evidence>
<dbReference type="InterPro" id="IPR057264">
    <property type="entry name" value="Ribosomal_uL24_C"/>
</dbReference>
<evidence type="ECO:0000256" key="4">
    <source>
        <dbReference type="ARBA" id="ARBA00035283"/>
    </source>
</evidence>
<feature type="domain" description="KOW" evidence="7">
    <location>
        <begin position="88"/>
        <end position="115"/>
    </location>
</feature>
<evidence type="ECO:0000313" key="9">
    <source>
        <dbReference type="Proteomes" id="UP001566132"/>
    </source>
</evidence>
<dbReference type="InterPro" id="IPR041988">
    <property type="entry name" value="Ribosomal_uL24_KOW"/>
</dbReference>
<dbReference type="InterPro" id="IPR014722">
    <property type="entry name" value="Rib_uL2_dom2"/>
</dbReference>
<dbReference type="NCBIfam" id="TIGR01079">
    <property type="entry name" value="rplX_bact"/>
    <property type="match status" value="1"/>
</dbReference>
<dbReference type="CDD" id="cd06089">
    <property type="entry name" value="KOW_RPL26"/>
    <property type="match status" value="1"/>
</dbReference>
<keyword evidence="2 6" id="KW-0689">Ribosomal protein</keyword>
<gene>
    <name evidence="8" type="ORF">ABEB36_002900</name>
</gene>
<dbReference type="Pfam" id="PF00467">
    <property type="entry name" value="KOW"/>
    <property type="match status" value="1"/>
</dbReference>
<name>A0ABD1F822_HYPHA</name>
<dbReference type="PANTHER" id="PTHR12903">
    <property type="entry name" value="MITOCHONDRIAL RIBOSOMAL PROTEIN L24"/>
    <property type="match status" value="1"/>
</dbReference>
<evidence type="ECO:0000313" key="8">
    <source>
        <dbReference type="EMBL" id="KAL1513496.1"/>
    </source>
</evidence>
<dbReference type="PROSITE" id="PS01108">
    <property type="entry name" value="RIBOSOMAL_L24"/>
    <property type="match status" value="1"/>
</dbReference>
<proteinExistence type="inferred from homology"/>
<sequence length="254" mass="29956">MRISLSQFARIGKWSKQYANLPERYIERAMNQVYWKNPKGPQYKPNAVIQRKKFYFGVHRPWTMEFKDENQPGRYHPKVFVEPVKDWSYFRGDRVEVLVGKDKGKQGIVKSVIEERNWVIVEGLNCKLKNLGKNERRNFEGVYVQQEQPLLVTNEVALVDPSDLQATPFEWRFTEQGDKVRVSLRTGRIIPIPKSVEETIDYKSKSTYKEQSKDTTADVASEITFEPKLCTFEMDIMDEMGIKEDRLPPKTYWY</sequence>
<dbReference type="GO" id="GO:0005840">
    <property type="term" value="C:ribosome"/>
    <property type="evidence" value="ECO:0007669"/>
    <property type="project" value="UniProtKB-KW"/>
</dbReference>
<reference evidence="8 9" key="1">
    <citation type="submission" date="2024-05" db="EMBL/GenBank/DDBJ databases">
        <title>Genetic variation in Jamaican populations of the coffee berry borer (Hypothenemus hampei).</title>
        <authorList>
            <person name="Errbii M."/>
            <person name="Myrie A."/>
        </authorList>
    </citation>
    <scope>NUCLEOTIDE SEQUENCE [LARGE SCALE GENOMIC DNA]</scope>
    <source>
        <strain evidence="8">JA-Hopewell-2020-01-JO</strain>
        <tissue evidence="8">Whole body</tissue>
    </source>
</reference>
<keyword evidence="9" id="KW-1185">Reference proteome</keyword>
<dbReference type="AlphaFoldDB" id="A0ABD1F822"/>
<organism evidence="8 9">
    <name type="scientific">Hypothenemus hampei</name>
    <name type="common">Coffee berry borer</name>
    <dbReference type="NCBI Taxonomy" id="57062"/>
    <lineage>
        <taxon>Eukaryota</taxon>
        <taxon>Metazoa</taxon>
        <taxon>Ecdysozoa</taxon>
        <taxon>Arthropoda</taxon>
        <taxon>Hexapoda</taxon>
        <taxon>Insecta</taxon>
        <taxon>Pterygota</taxon>
        <taxon>Neoptera</taxon>
        <taxon>Endopterygota</taxon>
        <taxon>Coleoptera</taxon>
        <taxon>Polyphaga</taxon>
        <taxon>Cucujiformia</taxon>
        <taxon>Curculionidae</taxon>
        <taxon>Scolytinae</taxon>
        <taxon>Hypothenemus</taxon>
    </lineage>
</organism>
<evidence type="ECO:0000256" key="6">
    <source>
        <dbReference type="RuleBase" id="RU003477"/>
    </source>
</evidence>
<comment type="caution">
    <text evidence="8">The sequence shown here is derived from an EMBL/GenBank/DDBJ whole genome shotgun (WGS) entry which is preliminary data.</text>
</comment>